<reference evidence="10 11" key="1">
    <citation type="submission" date="2024-01" db="EMBL/GenBank/DDBJ databases">
        <title>Comparative genomics of Cryptococcus and Kwoniella reveals pathogenesis evolution and contrasting modes of karyotype evolution via chromosome fusion or intercentromeric recombination.</title>
        <authorList>
            <person name="Coelho M.A."/>
            <person name="David-Palma M."/>
            <person name="Shea T."/>
            <person name="Bowers K."/>
            <person name="McGinley-Smith S."/>
            <person name="Mohammad A.W."/>
            <person name="Gnirke A."/>
            <person name="Yurkov A.M."/>
            <person name="Nowrousian M."/>
            <person name="Sun S."/>
            <person name="Cuomo C.A."/>
            <person name="Heitman J."/>
        </authorList>
    </citation>
    <scope>NUCLEOTIDE SEQUENCE [LARGE SCALE GENOMIC DNA]</scope>
    <source>
        <strain evidence="10">CBS 11374</strain>
    </source>
</reference>
<dbReference type="SUPFAM" id="SSF52540">
    <property type="entry name" value="P-loop containing nucleoside triphosphate hydrolases"/>
    <property type="match status" value="1"/>
</dbReference>
<organism evidence="10 11">
    <name type="scientific">Kwoniella shivajii</name>
    <dbReference type="NCBI Taxonomy" id="564305"/>
    <lineage>
        <taxon>Eukaryota</taxon>
        <taxon>Fungi</taxon>
        <taxon>Dikarya</taxon>
        <taxon>Basidiomycota</taxon>
        <taxon>Agaricomycotina</taxon>
        <taxon>Tremellomycetes</taxon>
        <taxon>Tremellales</taxon>
        <taxon>Cryptococcaceae</taxon>
        <taxon>Kwoniella</taxon>
    </lineage>
</organism>
<evidence type="ECO:0000313" key="11">
    <source>
        <dbReference type="Proteomes" id="UP001329825"/>
    </source>
</evidence>
<feature type="compositionally biased region" description="Acidic residues" evidence="8">
    <location>
        <begin position="792"/>
        <end position="805"/>
    </location>
</feature>
<dbReference type="PANTHER" id="PTHR12172">
    <property type="entry name" value="CELL CYCLE CHECKPOINT PROTEIN RAD17"/>
    <property type="match status" value="1"/>
</dbReference>
<dbReference type="RefSeq" id="XP_062792073.1">
    <property type="nucleotide sequence ID" value="XM_062936022.1"/>
</dbReference>
<evidence type="ECO:0000256" key="5">
    <source>
        <dbReference type="ARBA" id="ARBA00022840"/>
    </source>
</evidence>
<feature type="compositionally biased region" description="Low complexity" evidence="8">
    <location>
        <begin position="58"/>
        <end position="88"/>
    </location>
</feature>
<accession>A0ABZ1D0J1</accession>
<name>A0ABZ1D0J1_9TREE</name>
<feature type="region of interest" description="Disordered" evidence="8">
    <location>
        <begin position="1"/>
        <end position="125"/>
    </location>
</feature>
<dbReference type="Gene3D" id="3.40.50.300">
    <property type="entry name" value="P-loop containing nucleotide triphosphate hydrolases"/>
    <property type="match status" value="1"/>
</dbReference>
<feature type="compositionally biased region" description="Basic and acidic residues" evidence="8">
    <location>
        <begin position="782"/>
        <end position="791"/>
    </location>
</feature>
<evidence type="ECO:0000256" key="8">
    <source>
        <dbReference type="SAM" id="MobiDB-lite"/>
    </source>
</evidence>
<dbReference type="EMBL" id="CP141885">
    <property type="protein sequence ID" value="WRT67333.1"/>
    <property type="molecule type" value="Genomic_DNA"/>
</dbReference>
<sequence length="805" mass="88299">MVSSSSSSSSSKNPKKSSSSSKSSSSAINNGIPSAPTRKMSSMSSFQPTLNFKATPKPVTSSVQSQSSTPTSSTSTSTSASSSSSSTSRAEEDRKLMPPPPPGVKAKSVQSPSSDPKGKKREIIVIDDDDDEEEARRFQPDSVEADTAQMWTELYAPNNENELAPGKARITKVKNWLHESLFGYPFDSPPPPRGFNVDKLRKYKRILFLTGPAGTGKTTTMRLLCESLGVEVMEWGEGVKEWSLGGGIDRESSISKFNTFISRHSFPSLSMSTQSTSTQSSPSLTASKPRLILLTSLPNLSHQSTRESFHSSLLTFCQTFTSLSCPMVIVHSDAGSGGRAEESWMERERGGREGALEVLGRDVRDGPWCQEIDFLPLAPTFLNKALMRVLQTAIPKAVNRPSHSTVQLIALSSNGDLRSAINSLQLLCQGRKEVKGKKRKIRDGEEEDADIELGPKKRGSGKGSRGGKGAKLDVSKDLRAVLDAVTRKEQSLNLFHALGKVFYNKRLDDPKIEDEDEELLQRIRRLPPDEPLPPHLREFKRRKSLVQMEAFIPTIPVDASSFALWIHQSFPNYCQEIEQVSLGLDELCAADIMRTDDDIWQSSTQAISYALHLTVRGTLMALPSPVPRKSQKVTKPQFFESFRLERDNTSALDHVAGYITKKGVMASDTYADGGSRDDSEDGLGVWGGMVNKRVLAGELVPMMVKLQTLSRKPFLPSSAQPLSLPPYNAFSDSRGIAELTAKDEPEQDEYDSTAGGGDDGLGSISSTQAWDDDDTLIITENGEGRDAKAKDEEDWLMNDDIDDWD</sequence>
<evidence type="ECO:0000256" key="3">
    <source>
        <dbReference type="ARBA" id="ARBA00022741"/>
    </source>
</evidence>
<protein>
    <recommendedName>
        <fullName evidence="9">AAA+ ATPase domain-containing protein</fullName>
    </recommendedName>
</protein>
<keyword evidence="11" id="KW-1185">Reference proteome</keyword>
<evidence type="ECO:0000256" key="4">
    <source>
        <dbReference type="ARBA" id="ARBA00022763"/>
    </source>
</evidence>
<dbReference type="InterPro" id="IPR004582">
    <property type="entry name" value="Checkpoint_prot_Rad17_Rad24"/>
</dbReference>
<keyword evidence="4" id="KW-0227">DNA damage</keyword>
<feature type="region of interest" description="Disordered" evidence="8">
    <location>
        <begin position="437"/>
        <end position="471"/>
    </location>
</feature>
<dbReference type="PANTHER" id="PTHR12172:SF0">
    <property type="entry name" value="CELL CYCLE CHECKPOINT PROTEIN RAD17"/>
    <property type="match status" value="1"/>
</dbReference>
<keyword evidence="3" id="KW-0547">Nucleotide-binding</keyword>
<feature type="compositionally biased region" description="Polar residues" evidence="8">
    <location>
        <begin position="39"/>
        <end position="52"/>
    </location>
</feature>
<keyword evidence="6" id="KW-0539">Nucleus</keyword>
<keyword evidence="7" id="KW-0131">Cell cycle</keyword>
<evidence type="ECO:0000259" key="9">
    <source>
        <dbReference type="SMART" id="SM00382"/>
    </source>
</evidence>
<dbReference type="GeneID" id="87956434"/>
<evidence type="ECO:0000256" key="6">
    <source>
        <dbReference type="ARBA" id="ARBA00023242"/>
    </source>
</evidence>
<evidence type="ECO:0000256" key="2">
    <source>
        <dbReference type="ARBA" id="ARBA00006168"/>
    </source>
</evidence>
<feature type="compositionally biased region" description="Low complexity" evidence="8">
    <location>
        <begin position="1"/>
        <end position="26"/>
    </location>
</feature>
<dbReference type="InterPro" id="IPR027417">
    <property type="entry name" value="P-loop_NTPase"/>
</dbReference>
<comment type="similarity">
    <text evidence="2">Belongs to the rad17/RAD24 family.</text>
</comment>
<feature type="domain" description="AAA+ ATPase" evidence="9">
    <location>
        <begin position="203"/>
        <end position="508"/>
    </location>
</feature>
<comment type="subcellular location">
    <subcellularLocation>
        <location evidence="1">Nucleus</location>
    </subcellularLocation>
</comment>
<evidence type="ECO:0000256" key="1">
    <source>
        <dbReference type="ARBA" id="ARBA00004123"/>
    </source>
</evidence>
<dbReference type="SMART" id="SM00382">
    <property type="entry name" value="AAA"/>
    <property type="match status" value="1"/>
</dbReference>
<evidence type="ECO:0000256" key="7">
    <source>
        <dbReference type="ARBA" id="ARBA00023306"/>
    </source>
</evidence>
<dbReference type="Proteomes" id="UP001329825">
    <property type="component" value="Chromosome 5"/>
</dbReference>
<gene>
    <name evidence="10" type="ORF">IL334_004303</name>
</gene>
<feature type="region of interest" description="Disordered" evidence="8">
    <location>
        <begin position="741"/>
        <end position="805"/>
    </location>
</feature>
<dbReference type="Pfam" id="PF03215">
    <property type="entry name" value="Rad17"/>
    <property type="match status" value="1"/>
</dbReference>
<dbReference type="InterPro" id="IPR003593">
    <property type="entry name" value="AAA+_ATPase"/>
</dbReference>
<evidence type="ECO:0000313" key="10">
    <source>
        <dbReference type="EMBL" id="WRT67333.1"/>
    </source>
</evidence>
<proteinExistence type="inferred from homology"/>
<keyword evidence="5" id="KW-0067">ATP-binding</keyword>